<comment type="similarity">
    <text evidence="1 5">Belongs to the ETS family.</text>
</comment>
<keyword evidence="5" id="KW-0539">Nucleus</keyword>
<dbReference type="GO" id="GO:0043565">
    <property type="term" value="F:sequence-specific DNA binding"/>
    <property type="evidence" value="ECO:0007669"/>
    <property type="project" value="InterPro"/>
</dbReference>
<dbReference type="GO" id="GO:0003700">
    <property type="term" value="F:DNA-binding transcription factor activity"/>
    <property type="evidence" value="ECO:0007669"/>
    <property type="project" value="InterPro"/>
</dbReference>
<keyword evidence="5" id="KW-0238">DNA-binding</keyword>
<dbReference type="PANTHER" id="PTHR12997">
    <property type="entry name" value="TYPE I INOSITOL-1,4,5-TRISPHOSPHATE 5-PHOSPHATASE"/>
    <property type="match status" value="1"/>
</dbReference>
<dbReference type="GO" id="GO:0004445">
    <property type="term" value="F:inositol-polyphosphate 5-phosphatase activity"/>
    <property type="evidence" value="ECO:0007669"/>
    <property type="project" value="UniProtKB-EC"/>
</dbReference>
<dbReference type="SUPFAM" id="SSF46785">
    <property type="entry name" value="Winged helix' DNA-binding domain"/>
    <property type="match status" value="1"/>
</dbReference>
<dbReference type="PROSITE" id="PS50061">
    <property type="entry name" value="ETS_DOMAIN_3"/>
    <property type="match status" value="1"/>
</dbReference>
<dbReference type="SMART" id="SM00128">
    <property type="entry name" value="IPPc"/>
    <property type="match status" value="1"/>
</dbReference>
<reference evidence="7" key="1">
    <citation type="submission" date="2023-06" db="EMBL/GenBank/DDBJ databases">
        <title>Genomic analysis of the entomopathogenic nematode Steinernema hermaphroditum.</title>
        <authorList>
            <person name="Schwarz E.M."/>
            <person name="Heppert J.K."/>
            <person name="Baniya A."/>
            <person name="Schwartz H.T."/>
            <person name="Tan C.-H."/>
            <person name="Antoshechkin I."/>
            <person name="Sternberg P.W."/>
            <person name="Goodrich-Blair H."/>
            <person name="Dillman A.R."/>
        </authorList>
    </citation>
    <scope>NUCLEOTIDE SEQUENCE</scope>
    <source>
        <strain evidence="7">PS9179</strain>
        <tissue evidence="7">Whole animal</tissue>
    </source>
</reference>
<proteinExistence type="inferred from homology"/>
<keyword evidence="8" id="KW-1185">Reference proteome</keyword>
<evidence type="ECO:0000313" key="7">
    <source>
        <dbReference type="EMBL" id="KAK0397403.1"/>
    </source>
</evidence>
<dbReference type="Gene3D" id="3.60.10.10">
    <property type="entry name" value="Endonuclease/exonuclease/phosphatase"/>
    <property type="match status" value="1"/>
</dbReference>
<evidence type="ECO:0000256" key="2">
    <source>
        <dbReference type="ARBA" id="ARBA00012997"/>
    </source>
</evidence>
<dbReference type="SMART" id="SM00413">
    <property type="entry name" value="ETS"/>
    <property type="match status" value="1"/>
</dbReference>
<feature type="domain" description="ETS" evidence="6">
    <location>
        <begin position="425"/>
        <end position="506"/>
    </location>
</feature>
<evidence type="ECO:0000256" key="5">
    <source>
        <dbReference type="RuleBase" id="RU004019"/>
    </source>
</evidence>
<comment type="subcellular location">
    <subcellularLocation>
        <location evidence="5">Nucleus</location>
    </subcellularLocation>
</comment>
<dbReference type="InterPro" id="IPR036691">
    <property type="entry name" value="Endo/exonu/phosph_ase_sf"/>
</dbReference>
<dbReference type="PANTHER" id="PTHR12997:SF2">
    <property type="entry name" value="INOSITOL POLYPHOSPHATE-5-PHOSPHATASE A"/>
    <property type="match status" value="1"/>
</dbReference>
<dbReference type="AlphaFoldDB" id="A0AA39H1B6"/>
<dbReference type="InterPro" id="IPR039737">
    <property type="entry name" value="INPP5A"/>
</dbReference>
<protein>
    <recommendedName>
        <fullName evidence="2">inositol-polyphosphate 5-phosphatase</fullName>
        <ecNumber evidence="2">3.1.3.56</ecNumber>
    </recommendedName>
</protein>
<dbReference type="EC" id="3.1.3.56" evidence="2"/>
<dbReference type="EMBL" id="JAUCMV010000005">
    <property type="protein sequence ID" value="KAK0397403.1"/>
    <property type="molecule type" value="Genomic_DNA"/>
</dbReference>
<evidence type="ECO:0000256" key="1">
    <source>
        <dbReference type="ARBA" id="ARBA00005562"/>
    </source>
</evidence>
<dbReference type="FunFam" id="3.60.10.10:FF:000112">
    <property type="entry name" value="Probable type I inositol 1,4,5-trisphosphate 5-phosphatase"/>
    <property type="match status" value="1"/>
</dbReference>
<evidence type="ECO:0000313" key="8">
    <source>
        <dbReference type="Proteomes" id="UP001175271"/>
    </source>
</evidence>
<dbReference type="InterPro" id="IPR036388">
    <property type="entry name" value="WH-like_DNA-bd_sf"/>
</dbReference>
<dbReference type="InterPro" id="IPR000418">
    <property type="entry name" value="Ets_dom"/>
</dbReference>
<dbReference type="SUPFAM" id="SSF56219">
    <property type="entry name" value="DNase I-like"/>
    <property type="match status" value="1"/>
</dbReference>
<dbReference type="Proteomes" id="UP001175271">
    <property type="component" value="Unassembled WGS sequence"/>
</dbReference>
<dbReference type="PROSITE" id="PS00345">
    <property type="entry name" value="ETS_DOMAIN_1"/>
    <property type="match status" value="1"/>
</dbReference>
<dbReference type="PRINTS" id="PR00454">
    <property type="entry name" value="ETSDOMAIN"/>
</dbReference>
<dbReference type="InterPro" id="IPR000300">
    <property type="entry name" value="IPPc"/>
</dbReference>
<keyword evidence="3" id="KW-0378">Hydrolase</keyword>
<gene>
    <name evidence="7" type="ORF">QR680_002115</name>
</gene>
<accession>A0AA39H1B6</accession>
<dbReference type="Pfam" id="PF22669">
    <property type="entry name" value="Exo_endo_phos2"/>
    <property type="match status" value="2"/>
</dbReference>
<dbReference type="InterPro" id="IPR036390">
    <property type="entry name" value="WH_DNA-bd_sf"/>
</dbReference>
<dbReference type="PROSITE" id="PS00346">
    <property type="entry name" value="ETS_DOMAIN_2"/>
    <property type="match status" value="1"/>
</dbReference>
<dbReference type="Pfam" id="PF00178">
    <property type="entry name" value="Ets"/>
    <property type="match status" value="1"/>
</dbReference>
<comment type="caution">
    <text evidence="7">The sequence shown here is derived from an EMBL/GenBank/DDBJ whole genome shotgun (WGS) entry which is preliminary data.</text>
</comment>
<dbReference type="Gene3D" id="1.10.10.10">
    <property type="entry name" value="Winged helix-like DNA-binding domain superfamily/Winged helix DNA-binding domain"/>
    <property type="match status" value="1"/>
</dbReference>
<dbReference type="GO" id="GO:0046856">
    <property type="term" value="P:phosphatidylinositol dephosphorylation"/>
    <property type="evidence" value="ECO:0007669"/>
    <property type="project" value="InterPro"/>
</dbReference>
<evidence type="ECO:0000256" key="4">
    <source>
        <dbReference type="ARBA" id="ARBA00023599"/>
    </source>
</evidence>
<evidence type="ECO:0000256" key="3">
    <source>
        <dbReference type="ARBA" id="ARBA00022801"/>
    </source>
</evidence>
<dbReference type="GO" id="GO:0005634">
    <property type="term" value="C:nucleus"/>
    <property type="evidence" value="ECO:0007669"/>
    <property type="project" value="UniProtKB-SubCell"/>
</dbReference>
<sequence>MKDILLLTANVGSLFDHTCRIHKPWTENVIEAVRRESARFVAVHMQEVGGKNFQECSEQVVPLIEHIVSELPDYTAGVAILDLDYEHNDQYTALGSMFMVHKSALDVVEQYNYHTKKYQRLDNKLTIVRKNLADCPFLVKTKFPKHFWPAIKWGRKGFMHTRWKFDDVPIDLINVHLFHDESNLALIHENPSLYSNNRKRALNYVLDQLQTISNGERHANAVFIFGDLNFRLDSPSFLNRLTGNGQADAHHHLEDPHGSISGNQLIDAGFALGTSNDIWEDGTVNDPLRRTVSAIEFRSSGDSIVSGDATPNCVLRIEKKLFDYFNHKKLLKDWKGYLEDDKEVHDFPSLKELNINFPPTYPWSEDPDESEVMMKTRAPAWCDRVLMNEQAHRLVSIDKGVSYDSIGKDTCMGDHKVVAIVESPIKLWQFLLELLQSNEVNCIEWTNNNPYEFRFTDRVEVARLWGKRKNKPKMNYEKLARSLRYYYGKDMIEKGQPGEKYVYHFTKNLMSKEFLSPTPSSH</sequence>
<evidence type="ECO:0000259" key="6">
    <source>
        <dbReference type="PROSITE" id="PS50061"/>
    </source>
</evidence>
<comment type="similarity">
    <text evidence="4">Belongs to the inositol 1,4,5-trisphosphate 5-phosphatase type I family.</text>
</comment>
<name>A0AA39H1B6_9BILA</name>
<organism evidence="7 8">
    <name type="scientific">Steinernema hermaphroditum</name>
    <dbReference type="NCBI Taxonomy" id="289476"/>
    <lineage>
        <taxon>Eukaryota</taxon>
        <taxon>Metazoa</taxon>
        <taxon>Ecdysozoa</taxon>
        <taxon>Nematoda</taxon>
        <taxon>Chromadorea</taxon>
        <taxon>Rhabditida</taxon>
        <taxon>Tylenchina</taxon>
        <taxon>Panagrolaimomorpha</taxon>
        <taxon>Strongyloidoidea</taxon>
        <taxon>Steinernematidae</taxon>
        <taxon>Steinernema</taxon>
    </lineage>
</organism>